<feature type="transmembrane region" description="Helical" evidence="11">
    <location>
        <begin position="152"/>
        <end position="171"/>
    </location>
</feature>
<dbReference type="GO" id="GO:0015297">
    <property type="term" value="F:antiporter activity"/>
    <property type="evidence" value="ECO:0007669"/>
    <property type="project" value="UniProtKB-UniRule"/>
</dbReference>
<dbReference type="OrthoDB" id="187348at2759"/>
<dbReference type="GO" id="GO:0046685">
    <property type="term" value="P:response to arsenic-containing substance"/>
    <property type="evidence" value="ECO:0007669"/>
    <property type="project" value="UniProtKB-KW"/>
</dbReference>
<keyword evidence="13" id="KW-1185">Reference proteome</keyword>
<dbReference type="InterPro" id="IPR002657">
    <property type="entry name" value="BilAc:Na_symport/Acr3"/>
</dbReference>
<evidence type="ECO:0000256" key="11">
    <source>
        <dbReference type="SAM" id="Phobius"/>
    </source>
</evidence>
<keyword evidence="6" id="KW-0059">Arsenical resistance</keyword>
<evidence type="ECO:0000313" key="12">
    <source>
        <dbReference type="EMBL" id="RPB16244.1"/>
    </source>
</evidence>
<evidence type="ECO:0000256" key="8">
    <source>
        <dbReference type="ARBA" id="ARBA00023136"/>
    </source>
</evidence>
<evidence type="ECO:0000256" key="9">
    <source>
        <dbReference type="PIRNR" id="PIRNR005508"/>
    </source>
</evidence>
<dbReference type="FunCoup" id="A0A3N4L097">
    <property type="interactions" value="15"/>
</dbReference>
<dbReference type="PANTHER" id="PTHR43057">
    <property type="entry name" value="ARSENITE EFFLUX TRANSPORTER"/>
    <property type="match status" value="1"/>
</dbReference>
<evidence type="ECO:0000256" key="6">
    <source>
        <dbReference type="ARBA" id="ARBA00022849"/>
    </source>
</evidence>
<dbReference type="NCBIfam" id="TIGR00832">
    <property type="entry name" value="acr3"/>
    <property type="match status" value="1"/>
</dbReference>
<dbReference type="GO" id="GO:0015104">
    <property type="term" value="F:antimonite transmembrane transporter activity"/>
    <property type="evidence" value="ECO:0007669"/>
    <property type="project" value="TreeGrafter"/>
</dbReference>
<dbReference type="STRING" id="1392247.A0A3N4L097"/>
<reference evidence="12 13" key="1">
    <citation type="journal article" date="2018" name="Nat. Ecol. Evol.">
        <title>Pezizomycetes genomes reveal the molecular basis of ectomycorrhizal truffle lifestyle.</title>
        <authorList>
            <person name="Murat C."/>
            <person name="Payen T."/>
            <person name="Noel B."/>
            <person name="Kuo A."/>
            <person name="Morin E."/>
            <person name="Chen J."/>
            <person name="Kohler A."/>
            <person name="Krizsan K."/>
            <person name="Balestrini R."/>
            <person name="Da Silva C."/>
            <person name="Montanini B."/>
            <person name="Hainaut M."/>
            <person name="Levati E."/>
            <person name="Barry K.W."/>
            <person name="Belfiori B."/>
            <person name="Cichocki N."/>
            <person name="Clum A."/>
            <person name="Dockter R.B."/>
            <person name="Fauchery L."/>
            <person name="Guy J."/>
            <person name="Iotti M."/>
            <person name="Le Tacon F."/>
            <person name="Lindquist E.A."/>
            <person name="Lipzen A."/>
            <person name="Malagnac F."/>
            <person name="Mello A."/>
            <person name="Molinier V."/>
            <person name="Miyauchi S."/>
            <person name="Poulain J."/>
            <person name="Riccioni C."/>
            <person name="Rubini A."/>
            <person name="Sitrit Y."/>
            <person name="Splivallo R."/>
            <person name="Traeger S."/>
            <person name="Wang M."/>
            <person name="Zifcakova L."/>
            <person name="Wipf D."/>
            <person name="Zambonelli A."/>
            <person name="Paolocci F."/>
            <person name="Nowrousian M."/>
            <person name="Ottonello S."/>
            <person name="Baldrian P."/>
            <person name="Spatafora J.W."/>
            <person name="Henrissat B."/>
            <person name="Nagy L.G."/>
            <person name="Aury J.M."/>
            <person name="Wincker P."/>
            <person name="Grigoriev I.V."/>
            <person name="Bonfante P."/>
            <person name="Martin F.M."/>
        </authorList>
    </citation>
    <scope>NUCLEOTIDE SEQUENCE [LARGE SCALE GENOMIC DNA]</scope>
    <source>
        <strain evidence="12 13">CCBAS932</strain>
    </source>
</reference>
<dbReference type="Gene3D" id="1.20.1530.20">
    <property type="match status" value="1"/>
</dbReference>
<evidence type="ECO:0000256" key="5">
    <source>
        <dbReference type="ARBA" id="ARBA00022692"/>
    </source>
</evidence>
<dbReference type="Proteomes" id="UP000277580">
    <property type="component" value="Unassembled WGS sequence"/>
</dbReference>
<sequence length="398" mass="43586">MSTINPSSKNELESGLTSPSPSTKEKKIAAAQSDEARTSLSSFKQLGFLDRFLAIWIFLAMALGIILGYFVPETGPALQKGEFAEVSIPIAIGLLVMMYPILCKVRYETLHRLLRLRALWIQVVFSIFVNWVVAPLLMVALSWAFLPDRSELREGLIIVGIARCIAMVLIWTELASGDSDYCAMLVAINSFLQIILFAPMAVFYINVVSRSKSSIEISYSTVAVSVAVFLGIPLGAAIITRLALLKLIFKGDVDKYNRNFIRWISPWSLIGLLFTILILFASQSRNIVSKITSVLRVSAPLIVYFVIIFSATLAACRYFGNGKFAGGKLGHWGYGITVTQALTAASNNFELAIAVAVACYGAGSEQALAATVGPLIEVPVLLGLVELVKFLKSRWNWK</sequence>
<dbReference type="GO" id="GO:0005886">
    <property type="term" value="C:plasma membrane"/>
    <property type="evidence" value="ECO:0007669"/>
    <property type="project" value="UniProtKB-SubCell"/>
</dbReference>
<evidence type="ECO:0000256" key="1">
    <source>
        <dbReference type="ARBA" id="ARBA00004651"/>
    </source>
</evidence>
<feature type="transmembrane region" description="Helical" evidence="11">
    <location>
        <begin position="123"/>
        <end position="146"/>
    </location>
</feature>
<comment type="subcellular location">
    <subcellularLocation>
        <location evidence="1 9">Cell membrane</location>
        <topology evidence="1 9">Multi-pass membrane protein</topology>
    </subcellularLocation>
</comment>
<feature type="transmembrane region" description="Helical" evidence="11">
    <location>
        <begin position="183"/>
        <end position="205"/>
    </location>
</feature>
<feature type="region of interest" description="Disordered" evidence="10">
    <location>
        <begin position="1"/>
        <end position="27"/>
    </location>
</feature>
<name>A0A3N4L097_9PEZI</name>
<dbReference type="AlphaFoldDB" id="A0A3N4L097"/>
<gene>
    <name evidence="12" type="ORF">P167DRAFT_516929</name>
</gene>
<dbReference type="FunFam" id="1.20.1530.20:FF:000009">
    <property type="entry name" value="Arsenite transporter, ACR3 family"/>
    <property type="match status" value="1"/>
</dbReference>
<evidence type="ECO:0000256" key="10">
    <source>
        <dbReference type="SAM" id="MobiDB-lite"/>
    </source>
</evidence>
<keyword evidence="5 9" id="KW-0812">Transmembrane</keyword>
<feature type="transmembrane region" description="Helical" evidence="11">
    <location>
        <begin position="52"/>
        <end position="71"/>
    </location>
</feature>
<feature type="transmembrane region" description="Helical" evidence="11">
    <location>
        <begin position="83"/>
        <end position="102"/>
    </location>
</feature>
<dbReference type="PANTHER" id="PTHR43057:SF1">
    <property type="entry name" value="ARSENICAL-RESISTANCE PROTEIN 3"/>
    <property type="match status" value="1"/>
</dbReference>
<comment type="similarity">
    <text evidence="2 9">Belongs to the arsenical resistance-3 (ACR3) (TC 2.A.59) family.</text>
</comment>
<organism evidence="12 13">
    <name type="scientific">Morchella conica CCBAS932</name>
    <dbReference type="NCBI Taxonomy" id="1392247"/>
    <lineage>
        <taxon>Eukaryota</taxon>
        <taxon>Fungi</taxon>
        <taxon>Dikarya</taxon>
        <taxon>Ascomycota</taxon>
        <taxon>Pezizomycotina</taxon>
        <taxon>Pezizomycetes</taxon>
        <taxon>Pezizales</taxon>
        <taxon>Morchellaceae</taxon>
        <taxon>Morchella</taxon>
    </lineage>
</organism>
<keyword evidence="7 9" id="KW-1133">Transmembrane helix</keyword>
<feature type="compositionally biased region" description="Polar residues" evidence="10">
    <location>
        <begin position="1"/>
        <end position="22"/>
    </location>
</feature>
<accession>A0A3N4L097</accession>
<proteinExistence type="inferred from homology"/>
<evidence type="ECO:0000256" key="3">
    <source>
        <dbReference type="ARBA" id="ARBA00022448"/>
    </source>
</evidence>
<dbReference type="GO" id="GO:0015105">
    <property type="term" value="F:arsenite transmembrane transporter activity"/>
    <property type="evidence" value="ECO:0007669"/>
    <property type="project" value="TreeGrafter"/>
</dbReference>
<keyword evidence="3 9" id="KW-0813">Transport</keyword>
<dbReference type="InterPro" id="IPR004706">
    <property type="entry name" value="Arsenical-R_Acr3"/>
</dbReference>
<evidence type="ECO:0000313" key="13">
    <source>
        <dbReference type="Proteomes" id="UP000277580"/>
    </source>
</evidence>
<feature type="transmembrane region" description="Helical" evidence="11">
    <location>
        <begin position="301"/>
        <end position="320"/>
    </location>
</feature>
<feature type="transmembrane region" description="Helical" evidence="11">
    <location>
        <begin position="260"/>
        <end position="281"/>
    </location>
</feature>
<dbReference type="EMBL" id="ML119109">
    <property type="protein sequence ID" value="RPB16244.1"/>
    <property type="molecule type" value="Genomic_DNA"/>
</dbReference>
<dbReference type="Pfam" id="PF01758">
    <property type="entry name" value="SBF"/>
    <property type="match status" value="1"/>
</dbReference>
<keyword evidence="8 9" id="KW-0472">Membrane</keyword>
<evidence type="ECO:0000256" key="4">
    <source>
        <dbReference type="ARBA" id="ARBA00022475"/>
    </source>
</evidence>
<protein>
    <submittedName>
        <fullName evidence="12">Arsenical-resistance protein</fullName>
    </submittedName>
</protein>
<dbReference type="InterPro" id="IPR038770">
    <property type="entry name" value="Na+/solute_symporter_sf"/>
</dbReference>
<evidence type="ECO:0000256" key="7">
    <source>
        <dbReference type="ARBA" id="ARBA00022989"/>
    </source>
</evidence>
<dbReference type="InParanoid" id="A0A3N4L097"/>
<evidence type="ECO:0000256" key="2">
    <source>
        <dbReference type="ARBA" id="ARBA00010110"/>
    </source>
</evidence>
<feature type="transmembrane region" description="Helical" evidence="11">
    <location>
        <begin position="217"/>
        <end position="239"/>
    </location>
</feature>
<dbReference type="PIRSF" id="PIRSF005508">
    <property type="entry name" value="Acr3"/>
    <property type="match status" value="1"/>
</dbReference>
<keyword evidence="4 9" id="KW-1003">Cell membrane</keyword>